<keyword evidence="2" id="KW-1185">Reference proteome</keyword>
<name>A0ABN0KC37_ACICA</name>
<reference evidence="1 2" key="1">
    <citation type="submission" date="2013-02" db="EMBL/GenBank/DDBJ databases">
        <title>The Genome Sequence of Acinetobacter calcoaceticus CIP 81.8.</title>
        <authorList>
            <consortium name="The Broad Institute Genome Sequencing Platform"/>
            <consortium name="The Broad Institute Genome Sequencing Center for Infectious Disease"/>
            <person name="Cerqueira G."/>
            <person name="Feldgarden M."/>
            <person name="Courvalin P."/>
            <person name="Perichon B."/>
            <person name="Grillot-Courvalin C."/>
            <person name="Clermont D."/>
            <person name="Rocha E."/>
            <person name="Yoon E.-J."/>
            <person name="Nemec A."/>
            <person name="Walker B."/>
            <person name="Young S.K."/>
            <person name="Zeng Q."/>
            <person name="Gargeya S."/>
            <person name="Fitzgerald M."/>
            <person name="Haas B."/>
            <person name="Abouelleil A."/>
            <person name="Alvarado L."/>
            <person name="Arachchi H.M."/>
            <person name="Berlin A.M."/>
            <person name="Chapman S.B."/>
            <person name="Dewar J."/>
            <person name="Goldberg J."/>
            <person name="Griggs A."/>
            <person name="Gujja S."/>
            <person name="Hansen M."/>
            <person name="Howarth C."/>
            <person name="Imamovic A."/>
            <person name="Larimer J."/>
            <person name="McCowan C."/>
            <person name="Murphy C."/>
            <person name="Neiman D."/>
            <person name="Pearson M."/>
            <person name="Priest M."/>
            <person name="Roberts A."/>
            <person name="Saif S."/>
            <person name="Shea T."/>
            <person name="Sisk P."/>
            <person name="Sykes S."/>
            <person name="Wortman J."/>
            <person name="Nusbaum C."/>
            <person name="Birren B."/>
        </authorList>
    </citation>
    <scope>NUCLEOTIDE SEQUENCE [LARGE SCALE GENOMIC DNA]</scope>
    <source>
        <strain evidence="1 2">CIP 81.8</strain>
    </source>
</reference>
<dbReference type="Proteomes" id="UP000013024">
    <property type="component" value="Unassembled WGS sequence"/>
</dbReference>
<accession>A0ABN0KC37</accession>
<evidence type="ECO:0000313" key="1">
    <source>
        <dbReference type="EMBL" id="ENW01900.1"/>
    </source>
</evidence>
<gene>
    <name evidence="1" type="ORF">F936_00259</name>
</gene>
<dbReference type="RefSeq" id="WP_005044163.1">
    <property type="nucleotide sequence ID" value="NZ_KB849778.1"/>
</dbReference>
<comment type="caution">
    <text evidence="1">The sequence shown here is derived from an EMBL/GenBank/DDBJ whole genome shotgun (WGS) entry which is preliminary data.</text>
</comment>
<sequence>MGIEYFIFSMDDSATKEEILDIFSPYWTEIDDNYYFLDYGVELYEGRMAGVHCHFSITFGKDNSSVEGLTIFRPCGSEKMERAVFKLISDFPMFVTYPSDPLVVVTASQECVELLREKYPDFLANDVTVVSSYEEYIKT</sequence>
<dbReference type="GeneID" id="92921570"/>
<organism evidence="1 2">
    <name type="scientific">Acinetobacter calcoaceticus DSM 30006 = CIP 81.8</name>
    <dbReference type="NCBI Taxonomy" id="981331"/>
    <lineage>
        <taxon>Bacteria</taxon>
        <taxon>Pseudomonadati</taxon>
        <taxon>Pseudomonadota</taxon>
        <taxon>Gammaproteobacteria</taxon>
        <taxon>Moraxellales</taxon>
        <taxon>Moraxellaceae</taxon>
        <taxon>Acinetobacter</taxon>
        <taxon>Acinetobacter calcoaceticus/baumannii complex</taxon>
    </lineage>
</organism>
<dbReference type="EMBL" id="APQI01000001">
    <property type="protein sequence ID" value="ENW01900.1"/>
    <property type="molecule type" value="Genomic_DNA"/>
</dbReference>
<protein>
    <submittedName>
        <fullName evidence="1">Uncharacterized protein</fullName>
    </submittedName>
</protein>
<evidence type="ECO:0000313" key="2">
    <source>
        <dbReference type="Proteomes" id="UP000013024"/>
    </source>
</evidence>
<proteinExistence type="predicted"/>